<dbReference type="RefSeq" id="XP_001805055.1">
    <property type="nucleotide sequence ID" value="XM_001805003.1"/>
</dbReference>
<sequence>MTSLDIEAKTYKPSPSNDSVVREACDLHRTPYSCYTPQTL</sequence>
<proteinExistence type="predicted"/>
<protein>
    <submittedName>
        <fullName evidence="1">Uncharacterized protein</fullName>
    </submittedName>
</protein>
<dbReference type="KEGG" id="pno:SNOG_14884"/>
<dbReference type="AlphaFoldDB" id="Q0U038"/>
<dbReference type="EMBL" id="CH445358">
    <property type="protein sequence ID" value="EAT77736.1"/>
    <property type="molecule type" value="Genomic_DNA"/>
</dbReference>
<accession>Q0U038</accession>
<evidence type="ECO:0000313" key="1">
    <source>
        <dbReference type="EMBL" id="EAT77736.1"/>
    </source>
</evidence>
<organism evidence="1 2">
    <name type="scientific">Phaeosphaeria nodorum (strain SN15 / ATCC MYA-4574 / FGSC 10173)</name>
    <name type="common">Glume blotch fungus</name>
    <name type="synonym">Parastagonospora nodorum</name>
    <dbReference type="NCBI Taxonomy" id="321614"/>
    <lineage>
        <taxon>Eukaryota</taxon>
        <taxon>Fungi</taxon>
        <taxon>Dikarya</taxon>
        <taxon>Ascomycota</taxon>
        <taxon>Pezizomycotina</taxon>
        <taxon>Dothideomycetes</taxon>
        <taxon>Pleosporomycetidae</taxon>
        <taxon>Pleosporales</taxon>
        <taxon>Pleosporineae</taxon>
        <taxon>Phaeosphaeriaceae</taxon>
        <taxon>Parastagonospora</taxon>
    </lineage>
</organism>
<dbReference type="Proteomes" id="UP000001055">
    <property type="component" value="Unassembled WGS sequence"/>
</dbReference>
<evidence type="ECO:0000313" key="2">
    <source>
        <dbReference type="Proteomes" id="UP000001055"/>
    </source>
</evidence>
<dbReference type="GeneID" id="5981982"/>
<dbReference type="HOGENOM" id="CLU_3299605_0_0_1"/>
<name>Q0U038_PHANO</name>
<reference evidence="2" key="1">
    <citation type="journal article" date="2007" name="Plant Cell">
        <title>Dothideomycete-plant interactions illuminated by genome sequencing and EST analysis of the wheat pathogen Stagonospora nodorum.</title>
        <authorList>
            <person name="Hane J.K."/>
            <person name="Lowe R.G."/>
            <person name="Solomon P.S."/>
            <person name="Tan K.C."/>
            <person name="Schoch C.L."/>
            <person name="Spatafora J.W."/>
            <person name="Crous P.W."/>
            <person name="Kodira C."/>
            <person name="Birren B.W."/>
            <person name="Galagan J.E."/>
            <person name="Torriani S.F."/>
            <person name="McDonald B.A."/>
            <person name="Oliver R.P."/>
        </authorList>
    </citation>
    <scope>NUCLEOTIDE SEQUENCE [LARGE SCALE GENOMIC DNA]</scope>
    <source>
        <strain evidence="2">SN15 / ATCC MYA-4574 / FGSC 10173</strain>
    </source>
</reference>
<gene>
    <name evidence="1" type="ORF">SNOG_14884</name>
</gene>
<dbReference type="InParanoid" id="Q0U038"/>